<keyword evidence="3" id="KW-1185">Reference proteome</keyword>
<evidence type="ECO:0000313" key="2">
    <source>
        <dbReference type="EMBL" id="PMD27128.1"/>
    </source>
</evidence>
<organism evidence="2 3">
    <name type="scientific">Hyaloscypha hepaticicola</name>
    <dbReference type="NCBI Taxonomy" id="2082293"/>
    <lineage>
        <taxon>Eukaryota</taxon>
        <taxon>Fungi</taxon>
        <taxon>Dikarya</taxon>
        <taxon>Ascomycota</taxon>
        <taxon>Pezizomycotina</taxon>
        <taxon>Leotiomycetes</taxon>
        <taxon>Helotiales</taxon>
        <taxon>Hyaloscyphaceae</taxon>
        <taxon>Hyaloscypha</taxon>
    </lineage>
</organism>
<sequence>MPAKEASQNPKSDSKSQSKHRSKDKSNDKDTGSDSLCKYLNDTTHNSPGYRSEGKTEHETVIEARKRAREAIEGYEKRAGR</sequence>
<proteinExistence type="predicted"/>
<dbReference type="Proteomes" id="UP000235672">
    <property type="component" value="Unassembled WGS sequence"/>
</dbReference>
<dbReference type="AlphaFoldDB" id="A0A2J6QLH0"/>
<accession>A0A2J6QLH0</accession>
<dbReference type="EMBL" id="KZ613466">
    <property type="protein sequence ID" value="PMD27128.1"/>
    <property type="molecule type" value="Genomic_DNA"/>
</dbReference>
<feature type="region of interest" description="Disordered" evidence="1">
    <location>
        <begin position="1"/>
        <end position="61"/>
    </location>
</feature>
<protein>
    <submittedName>
        <fullName evidence="2">Uncharacterized protein</fullName>
    </submittedName>
</protein>
<feature type="compositionally biased region" description="Basic and acidic residues" evidence="1">
    <location>
        <begin position="52"/>
        <end position="61"/>
    </location>
</feature>
<reference evidence="2 3" key="1">
    <citation type="submission" date="2016-05" db="EMBL/GenBank/DDBJ databases">
        <title>A degradative enzymes factory behind the ericoid mycorrhizal symbiosis.</title>
        <authorList>
            <consortium name="DOE Joint Genome Institute"/>
            <person name="Martino E."/>
            <person name="Morin E."/>
            <person name="Grelet G."/>
            <person name="Kuo A."/>
            <person name="Kohler A."/>
            <person name="Daghino S."/>
            <person name="Barry K."/>
            <person name="Choi C."/>
            <person name="Cichocki N."/>
            <person name="Clum A."/>
            <person name="Copeland A."/>
            <person name="Hainaut M."/>
            <person name="Haridas S."/>
            <person name="Labutti K."/>
            <person name="Lindquist E."/>
            <person name="Lipzen A."/>
            <person name="Khouja H.-R."/>
            <person name="Murat C."/>
            <person name="Ohm R."/>
            <person name="Olson A."/>
            <person name="Spatafora J."/>
            <person name="Veneault-Fourrey C."/>
            <person name="Henrissat B."/>
            <person name="Grigoriev I."/>
            <person name="Martin F."/>
            <person name="Perotto S."/>
        </authorList>
    </citation>
    <scope>NUCLEOTIDE SEQUENCE [LARGE SCALE GENOMIC DNA]</scope>
    <source>
        <strain evidence="2 3">UAMH 7357</strain>
    </source>
</reference>
<feature type="compositionally biased region" description="Polar residues" evidence="1">
    <location>
        <begin position="1"/>
        <end position="11"/>
    </location>
</feature>
<evidence type="ECO:0000313" key="3">
    <source>
        <dbReference type="Proteomes" id="UP000235672"/>
    </source>
</evidence>
<gene>
    <name evidence="2" type="ORF">NA56DRAFT_697294</name>
</gene>
<name>A0A2J6QLH0_9HELO</name>
<evidence type="ECO:0000256" key="1">
    <source>
        <dbReference type="SAM" id="MobiDB-lite"/>
    </source>
</evidence>